<name>A0ABR8ZBK9_9FLAO</name>
<organism evidence="1 2">
    <name type="scientific">Chryseobacterium caseinilyticum</name>
    <dbReference type="NCBI Taxonomy" id="2771428"/>
    <lineage>
        <taxon>Bacteria</taxon>
        <taxon>Pseudomonadati</taxon>
        <taxon>Bacteroidota</taxon>
        <taxon>Flavobacteriia</taxon>
        <taxon>Flavobacteriales</taxon>
        <taxon>Weeksellaceae</taxon>
        <taxon>Chryseobacterium group</taxon>
        <taxon>Chryseobacterium</taxon>
    </lineage>
</organism>
<dbReference type="EMBL" id="JACYFS010000002">
    <property type="protein sequence ID" value="MBD8082611.1"/>
    <property type="molecule type" value="Genomic_DNA"/>
</dbReference>
<gene>
    <name evidence="1" type="ORF">IC610_09295</name>
</gene>
<reference evidence="1 2" key="1">
    <citation type="submission" date="2020-09" db="EMBL/GenBank/DDBJ databases">
        <title>Genome seq and assembly of Chryseobacterium sp.</title>
        <authorList>
            <person name="Chhetri G."/>
        </authorList>
    </citation>
    <scope>NUCLEOTIDE SEQUENCE [LARGE SCALE GENOMIC DNA]</scope>
    <source>
        <strain evidence="1 2">GCR10</strain>
    </source>
</reference>
<evidence type="ECO:0000313" key="1">
    <source>
        <dbReference type="EMBL" id="MBD8082611.1"/>
    </source>
</evidence>
<protein>
    <submittedName>
        <fullName evidence="1">Uncharacterized protein</fullName>
    </submittedName>
</protein>
<dbReference type="Proteomes" id="UP000637299">
    <property type="component" value="Unassembled WGS sequence"/>
</dbReference>
<accession>A0ABR8ZBK9</accession>
<keyword evidence="2" id="KW-1185">Reference proteome</keyword>
<evidence type="ECO:0000313" key="2">
    <source>
        <dbReference type="Proteomes" id="UP000637299"/>
    </source>
</evidence>
<proteinExistence type="predicted"/>
<sequence>MLLKKVIILSTTILFLGLSAQKISYDIPELFKNEISDKKYKTIANLSVREVSKREKVVSLDDGIIKTESGFQAGLDNLLSKSKNENDDKVLAAIVKEHFDGLFDSIDFSKSLDLKNYNKVEEYLSLRIYPEEYFEEYFKPENAVFRKDLEGTVTMLMLDLPTAFTNVQRKEMFDFWKKDEKELFAIAQQNINKQTVTKLTQEIDLGGSKIEISFIENETYAGSYGLDLLNNSKDFVGELGSVVAFPNKGIINICKITKEKPVDFVRFIQGTKGLIRKFHDEHPYPISSDFFWYYDGKFTKIMVIENPNGNIDVVSPHELTQLLVKLK</sequence>
<dbReference type="RefSeq" id="WP_191736613.1">
    <property type="nucleotide sequence ID" value="NZ_JACYFS010000002.1"/>
</dbReference>
<comment type="caution">
    <text evidence="1">The sequence shown here is derived from an EMBL/GenBank/DDBJ whole genome shotgun (WGS) entry which is preliminary data.</text>
</comment>